<dbReference type="SUPFAM" id="SSF46785">
    <property type="entry name" value="Winged helix' DNA-binding domain"/>
    <property type="match status" value="1"/>
</dbReference>
<accession>A0A0G4JUC2</accession>
<dbReference type="Proteomes" id="UP000285972">
    <property type="component" value="Unassembled WGS sequence"/>
</dbReference>
<evidence type="ECO:0000256" key="2">
    <source>
        <dbReference type="ARBA" id="ARBA00023015"/>
    </source>
</evidence>
<organism evidence="6 8">
    <name type="scientific">Brenneria goodwinii</name>
    <dbReference type="NCBI Taxonomy" id="1109412"/>
    <lineage>
        <taxon>Bacteria</taxon>
        <taxon>Pseudomonadati</taxon>
        <taxon>Pseudomonadota</taxon>
        <taxon>Gammaproteobacteria</taxon>
        <taxon>Enterobacterales</taxon>
        <taxon>Pectobacteriaceae</taxon>
        <taxon>Brenneria</taxon>
    </lineage>
</organism>
<sequence>MQLRALRYFNEVAQCVSLRKAATRLYVTPSAVSRQIEQLEHFYGASLIERNPRGIRLTREGEFLAQAINATLRELDHVKEHIANSQGVVAGTIRMFVSEGLISSMLAPVLAKFSQQYPKVQFQIETGSAPRIADAFRAGEADIGLTFYMPPCAEIEVTHHCDLWHRILVPQGHPFTERHSVTIKDLAGQPLAIPNATFSTRQIIEAAARKEGVQLNVAYTTSSVEVQKCLARTGIALLVLPQAARQDRDLGDGLIAVPLLDPLIERVRVDLCLPRQRTASIAIKTCQSMLAQIMADCAI</sequence>
<evidence type="ECO:0000313" key="8">
    <source>
        <dbReference type="Proteomes" id="UP000044377"/>
    </source>
</evidence>
<dbReference type="STRING" id="1109412.BN1221_01744"/>
<dbReference type="RefSeq" id="WP_048636972.1">
    <property type="nucleotide sequence ID" value="NZ_CGIG01000001.1"/>
</dbReference>
<dbReference type="Pfam" id="PF03466">
    <property type="entry name" value="LysR_substrate"/>
    <property type="match status" value="1"/>
</dbReference>
<dbReference type="GO" id="GO:0003700">
    <property type="term" value="F:DNA-binding transcription factor activity"/>
    <property type="evidence" value="ECO:0007669"/>
    <property type="project" value="InterPro"/>
</dbReference>
<dbReference type="EMBL" id="MJLX01000032">
    <property type="protein sequence ID" value="RLM22702.1"/>
    <property type="molecule type" value="Genomic_DNA"/>
</dbReference>
<dbReference type="InterPro" id="IPR005119">
    <property type="entry name" value="LysR_subst-bd"/>
</dbReference>
<keyword evidence="4" id="KW-0804">Transcription</keyword>
<dbReference type="Pfam" id="PF00126">
    <property type="entry name" value="HTH_1"/>
    <property type="match status" value="1"/>
</dbReference>
<keyword evidence="2" id="KW-0805">Transcription regulation</keyword>
<protein>
    <submittedName>
        <fullName evidence="7">LysR family transcriptional regulator</fullName>
    </submittedName>
    <submittedName>
        <fullName evidence="6">Transcriptional regulator, LysR family</fullName>
    </submittedName>
</protein>
<dbReference type="InterPro" id="IPR050950">
    <property type="entry name" value="HTH-type_LysR_regulators"/>
</dbReference>
<dbReference type="GO" id="GO:0005829">
    <property type="term" value="C:cytosol"/>
    <property type="evidence" value="ECO:0007669"/>
    <property type="project" value="TreeGrafter"/>
</dbReference>
<dbReference type="GO" id="GO:0003677">
    <property type="term" value="F:DNA binding"/>
    <property type="evidence" value="ECO:0007669"/>
    <property type="project" value="UniProtKB-KW"/>
</dbReference>
<dbReference type="KEGG" id="bgj:AWC36_19340"/>
<dbReference type="GeneID" id="70908976"/>
<dbReference type="OrthoDB" id="6433627at2"/>
<evidence type="ECO:0000313" key="9">
    <source>
        <dbReference type="Proteomes" id="UP000285972"/>
    </source>
</evidence>
<keyword evidence="3" id="KW-0238">DNA-binding</keyword>
<dbReference type="PROSITE" id="PS50931">
    <property type="entry name" value="HTH_LYSR"/>
    <property type="match status" value="1"/>
</dbReference>
<dbReference type="CDD" id="cd05466">
    <property type="entry name" value="PBP2_LTTR_substrate"/>
    <property type="match status" value="1"/>
</dbReference>
<dbReference type="EMBL" id="CGIG01000001">
    <property type="protein sequence ID" value="CPR15839.1"/>
    <property type="molecule type" value="Genomic_DNA"/>
</dbReference>
<evidence type="ECO:0000259" key="5">
    <source>
        <dbReference type="PROSITE" id="PS50931"/>
    </source>
</evidence>
<dbReference type="SUPFAM" id="SSF53850">
    <property type="entry name" value="Periplasmic binding protein-like II"/>
    <property type="match status" value="1"/>
</dbReference>
<dbReference type="PANTHER" id="PTHR30419:SF8">
    <property type="entry name" value="NITROGEN ASSIMILATION TRANSCRIPTIONAL ACTIVATOR-RELATED"/>
    <property type="match status" value="1"/>
</dbReference>
<dbReference type="PANTHER" id="PTHR30419">
    <property type="entry name" value="HTH-TYPE TRANSCRIPTIONAL REGULATOR YBHD"/>
    <property type="match status" value="1"/>
</dbReference>
<dbReference type="Gene3D" id="1.10.10.10">
    <property type="entry name" value="Winged helix-like DNA-binding domain superfamily/Winged helix DNA-binding domain"/>
    <property type="match status" value="1"/>
</dbReference>
<dbReference type="InterPro" id="IPR036390">
    <property type="entry name" value="WH_DNA-bd_sf"/>
</dbReference>
<dbReference type="Proteomes" id="UP000044377">
    <property type="component" value="Unassembled WGS sequence"/>
</dbReference>
<keyword evidence="8" id="KW-1185">Reference proteome</keyword>
<evidence type="ECO:0000256" key="1">
    <source>
        <dbReference type="ARBA" id="ARBA00009437"/>
    </source>
</evidence>
<evidence type="ECO:0000313" key="6">
    <source>
        <dbReference type="EMBL" id="CPR15839.1"/>
    </source>
</evidence>
<dbReference type="InterPro" id="IPR000847">
    <property type="entry name" value="LysR_HTH_N"/>
</dbReference>
<proteinExistence type="inferred from homology"/>
<feature type="domain" description="HTH lysR-type" evidence="5">
    <location>
        <begin position="1"/>
        <end position="58"/>
    </location>
</feature>
<gene>
    <name evidence="7" type="ORF">BIY26_12630</name>
    <name evidence="6" type="ORF">BN1221_01744</name>
</gene>
<evidence type="ECO:0000313" key="7">
    <source>
        <dbReference type="EMBL" id="RLM22702.1"/>
    </source>
</evidence>
<evidence type="ECO:0000256" key="4">
    <source>
        <dbReference type="ARBA" id="ARBA00023163"/>
    </source>
</evidence>
<dbReference type="Gene3D" id="3.40.190.290">
    <property type="match status" value="1"/>
</dbReference>
<comment type="similarity">
    <text evidence="1">Belongs to the LysR transcriptional regulatory family.</text>
</comment>
<dbReference type="AlphaFoldDB" id="A0A0G4JUC2"/>
<reference evidence="6" key="2">
    <citation type="submission" date="2015-01" db="EMBL/GenBank/DDBJ databases">
        <authorList>
            <person name="Xiang T."/>
            <person name="Song Y."/>
            <person name="Huang L."/>
            <person name="Wang B."/>
            <person name="Wu P."/>
        </authorList>
    </citation>
    <scope>NUCLEOTIDE SEQUENCE [LARGE SCALE GENOMIC DNA]</scope>
    <source>
        <strain evidence="6">OBR1</strain>
    </source>
</reference>
<name>A0A0G4JUC2_9GAMM</name>
<dbReference type="InterPro" id="IPR036388">
    <property type="entry name" value="WH-like_DNA-bd_sf"/>
</dbReference>
<evidence type="ECO:0000256" key="3">
    <source>
        <dbReference type="ARBA" id="ARBA00023125"/>
    </source>
</evidence>
<reference evidence="7 9" key="3">
    <citation type="submission" date="2016-09" db="EMBL/GenBank/DDBJ databases">
        <authorList>
            <person name="Doonan J."/>
            <person name="Pachebat J.A."/>
            <person name="Golyshin P.N."/>
            <person name="Denman S."/>
            <person name="Mcdonald J.E."/>
        </authorList>
    </citation>
    <scope>NUCLEOTIDE SEQUENCE [LARGE SCALE GENOMIC DNA]</scope>
    <source>
        <strain evidence="7 9">FRB141</strain>
    </source>
</reference>
<dbReference type="FunFam" id="1.10.10.10:FF:000001">
    <property type="entry name" value="LysR family transcriptional regulator"/>
    <property type="match status" value="1"/>
</dbReference>
<reference evidence="8" key="1">
    <citation type="submission" date="2015-01" db="EMBL/GenBank/DDBJ databases">
        <authorList>
            <person name="Paterson Steve"/>
        </authorList>
    </citation>
    <scope>NUCLEOTIDE SEQUENCE [LARGE SCALE GENOMIC DNA]</scope>
    <source>
        <strain evidence="8">OBR1</strain>
    </source>
</reference>